<protein>
    <submittedName>
        <fullName evidence="2">Uncharacterized protein</fullName>
    </submittedName>
</protein>
<reference evidence="3" key="1">
    <citation type="journal article" date="2017" name="Front. Plant Sci.">
        <title>Climate Clever Clovers: New Paradigm to Reduce the Environmental Footprint of Ruminants by Breeding Low Methanogenic Forages Utilizing Haplotype Variation.</title>
        <authorList>
            <person name="Kaur P."/>
            <person name="Appels R."/>
            <person name="Bayer P.E."/>
            <person name="Keeble-Gagnere G."/>
            <person name="Wang J."/>
            <person name="Hirakawa H."/>
            <person name="Shirasawa K."/>
            <person name="Vercoe P."/>
            <person name="Stefanova K."/>
            <person name="Durmic Z."/>
            <person name="Nichols P."/>
            <person name="Revell C."/>
            <person name="Isobe S.N."/>
            <person name="Edwards D."/>
            <person name="Erskine W."/>
        </authorList>
    </citation>
    <scope>NUCLEOTIDE SEQUENCE [LARGE SCALE GENOMIC DNA]</scope>
    <source>
        <strain evidence="3">cv. Daliak</strain>
    </source>
</reference>
<evidence type="ECO:0000313" key="2">
    <source>
        <dbReference type="EMBL" id="GAU35590.1"/>
    </source>
</evidence>
<keyword evidence="3" id="KW-1185">Reference proteome</keyword>
<dbReference type="AlphaFoldDB" id="A0A2Z6NGP8"/>
<sequence>MGKTNYNPRQHKAPTWTASEPPPKMEQQTKQNHMVCGNGNDTHTNDHKNIPEGVDSKYESHIRKKRG</sequence>
<feature type="compositionally biased region" description="Basic and acidic residues" evidence="1">
    <location>
        <begin position="43"/>
        <end position="61"/>
    </location>
</feature>
<organism evidence="2 3">
    <name type="scientific">Trifolium subterraneum</name>
    <name type="common">Subterranean clover</name>
    <dbReference type="NCBI Taxonomy" id="3900"/>
    <lineage>
        <taxon>Eukaryota</taxon>
        <taxon>Viridiplantae</taxon>
        <taxon>Streptophyta</taxon>
        <taxon>Embryophyta</taxon>
        <taxon>Tracheophyta</taxon>
        <taxon>Spermatophyta</taxon>
        <taxon>Magnoliopsida</taxon>
        <taxon>eudicotyledons</taxon>
        <taxon>Gunneridae</taxon>
        <taxon>Pentapetalae</taxon>
        <taxon>rosids</taxon>
        <taxon>fabids</taxon>
        <taxon>Fabales</taxon>
        <taxon>Fabaceae</taxon>
        <taxon>Papilionoideae</taxon>
        <taxon>50 kb inversion clade</taxon>
        <taxon>NPAAA clade</taxon>
        <taxon>Hologalegina</taxon>
        <taxon>IRL clade</taxon>
        <taxon>Trifolieae</taxon>
        <taxon>Trifolium</taxon>
    </lineage>
</organism>
<gene>
    <name evidence="2" type="ORF">TSUD_295260</name>
</gene>
<proteinExistence type="predicted"/>
<feature type="region of interest" description="Disordered" evidence="1">
    <location>
        <begin position="1"/>
        <end position="67"/>
    </location>
</feature>
<accession>A0A2Z6NGP8</accession>
<dbReference type="EMBL" id="DF973596">
    <property type="protein sequence ID" value="GAU35590.1"/>
    <property type="molecule type" value="Genomic_DNA"/>
</dbReference>
<dbReference type="Proteomes" id="UP000242715">
    <property type="component" value="Unassembled WGS sequence"/>
</dbReference>
<name>A0A2Z6NGP8_TRISU</name>
<evidence type="ECO:0000256" key="1">
    <source>
        <dbReference type="SAM" id="MobiDB-lite"/>
    </source>
</evidence>
<evidence type="ECO:0000313" key="3">
    <source>
        <dbReference type="Proteomes" id="UP000242715"/>
    </source>
</evidence>